<protein>
    <recommendedName>
        <fullName evidence="3">Alpha-ribazole-5-phosphate synthase CblS for cobalamin biosynthesis</fullName>
    </recommendedName>
</protein>
<evidence type="ECO:0000313" key="2">
    <source>
        <dbReference type="Proteomes" id="UP000051139"/>
    </source>
</evidence>
<dbReference type="PATRIC" id="fig|348151.3.peg.1637"/>
<keyword evidence="2" id="KW-1185">Reference proteome</keyword>
<sequence>MMGEQFRDLTIVPLSSTIEMVIACDSSAGIGEKKADMVAIDTATMSAYSLRVPLLELLAYGAKPVSVVDTVGNEMEPTGAAVIKGMRAEMQRADLSDIPLNGSTEDNMVTQTTSVGVTVIGIRDRSPKFSKQTAMAVYCLGTPYVGEEVKKHLDEIFGYQELRQIQQTTGVVDILPVGSKGMAFEVEQLRQTHHLNQVIHASDWKLLDMEKSAGPATVLLIAVDKRKQIQFEKENVLPVKRLCDLEGAAI</sequence>
<evidence type="ECO:0008006" key="3">
    <source>
        <dbReference type="Google" id="ProtNLM"/>
    </source>
</evidence>
<dbReference type="EMBL" id="JQCB01000005">
    <property type="protein sequence ID" value="KRN96204.1"/>
    <property type="molecule type" value="Genomic_DNA"/>
</dbReference>
<dbReference type="STRING" id="348151.IV55_GL001590"/>
<proteinExistence type="predicted"/>
<dbReference type="Proteomes" id="UP000051139">
    <property type="component" value="Unassembled WGS sequence"/>
</dbReference>
<name>A0A0R2LA37_9LACO</name>
<gene>
    <name evidence="1" type="ORF">IV55_GL001590</name>
</gene>
<comment type="caution">
    <text evidence="1">The sequence shown here is derived from an EMBL/GenBank/DDBJ whole genome shotgun (WGS) entry which is preliminary data.</text>
</comment>
<accession>A0A0R2LA37</accession>
<evidence type="ECO:0000313" key="1">
    <source>
        <dbReference type="EMBL" id="KRN96204.1"/>
    </source>
</evidence>
<organism evidence="1 2">
    <name type="scientific">Furfurilactobacillus siliginis</name>
    <dbReference type="NCBI Taxonomy" id="348151"/>
    <lineage>
        <taxon>Bacteria</taxon>
        <taxon>Bacillati</taxon>
        <taxon>Bacillota</taxon>
        <taxon>Bacilli</taxon>
        <taxon>Lactobacillales</taxon>
        <taxon>Lactobacillaceae</taxon>
        <taxon>Furfurilactobacillus</taxon>
    </lineage>
</organism>
<reference evidence="1 2" key="1">
    <citation type="journal article" date="2015" name="Genome Announc.">
        <title>Expanding the biotechnology potential of lactobacilli through comparative genomics of 213 strains and associated genera.</title>
        <authorList>
            <person name="Sun Z."/>
            <person name="Harris H.M."/>
            <person name="McCann A."/>
            <person name="Guo C."/>
            <person name="Argimon S."/>
            <person name="Zhang W."/>
            <person name="Yang X."/>
            <person name="Jeffery I.B."/>
            <person name="Cooney J.C."/>
            <person name="Kagawa T.F."/>
            <person name="Liu W."/>
            <person name="Song Y."/>
            <person name="Salvetti E."/>
            <person name="Wrobel A."/>
            <person name="Rasinkangas P."/>
            <person name="Parkhill J."/>
            <person name="Rea M.C."/>
            <person name="O'Sullivan O."/>
            <person name="Ritari J."/>
            <person name="Douillard F.P."/>
            <person name="Paul Ross R."/>
            <person name="Yang R."/>
            <person name="Briner A.E."/>
            <person name="Felis G.E."/>
            <person name="de Vos W.M."/>
            <person name="Barrangou R."/>
            <person name="Klaenhammer T.R."/>
            <person name="Caufield P.W."/>
            <person name="Cui Y."/>
            <person name="Zhang H."/>
            <person name="O'Toole P.W."/>
        </authorList>
    </citation>
    <scope>NUCLEOTIDE SEQUENCE [LARGE SCALE GENOMIC DNA]</scope>
    <source>
        <strain evidence="1 2">DSM 22696</strain>
    </source>
</reference>
<dbReference type="OrthoDB" id="9805740at2"/>
<dbReference type="AlphaFoldDB" id="A0A0R2LA37"/>